<evidence type="ECO:0000256" key="4">
    <source>
        <dbReference type="ARBA" id="ARBA00023004"/>
    </source>
</evidence>
<dbReference type="Gene3D" id="1.20.120.520">
    <property type="entry name" value="nmb1532 protein domain like"/>
    <property type="match status" value="1"/>
</dbReference>
<dbReference type="Pfam" id="PF04405">
    <property type="entry name" value="ScdA_N"/>
    <property type="match status" value="1"/>
</dbReference>
<dbReference type="InterPro" id="IPR012312">
    <property type="entry name" value="Hemerythrin-like"/>
</dbReference>
<evidence type="ECO:0000256" key="1">
    <source>
        <dbReference type="ARBA" id="ARBA00004496"/>
    </source>
</evidence>
<proteinExistence type="predicted"/>
<keyword evidence="7" id="KW-1185">Reference proteome</keyword>
<comment type="subcellular location">
    <subcellularLocation>
        <location evidence="1">Cytoplasm</location>
    </subcellularLocation>
</comment>
<keyword evidence="4" id="KW-0408">Iron</keyword>
<accession>A0A317KWF7</accession>
<dbReference type="PANTHER" id="PTHR36438:SF1">
    <property type="entry name" value="IRON-SULFUR CLUSTER REPAIR PROTEIN YTFE"/>
    <property type="match status" value="1"/>
</dbReference>
<comment type="caution">
    <text evidence="6">The sequence shown here is derived from an EMBL/GenBank/DDBJ whole genome shotgun (WGS) entry which is preliminary data.</text>
</comment>
<sequence length="224" mass="26113">MNRFDLEMKTGDIVTQFPKASSLFKQYKIDFCCGGNRPIGEALEKRRLDKEAVLTEINQLYEETNNQDEIDWTSKSNLELIEHIVEKHHGYLKQVLPELSKYVTKVQRVHGEAHPELTTVYTVFHQLKSELESHLEKEESTLFPKLMDNDVEAAAAIIHHFEEEHEHEGRLLELMREVTDDYAIPTGACNTYQLTYLKLDELESDLFLHIHLENNILFPRFTAS</sequence>
<evidence type="ECO:0000313" key="7">
    <source>
        <dbReference type="Proteomes" id="UP000245624"/>
    </source>
</evidence>
<organism evidence="6 7">
    <name type="scientific">Gracilibacillus dipsosauri</name>
    <dbReference type="NCBI Taxonomy" id="178340"/>
    <lineage>
        <taxon>Bacteria</taxon>
        <taxon>Bacillati</taxon>
        <taxon>Bacillota</taxon>
        <taxon>Bacilli</taxon>
        <taxon>Bacillales</taxon>
        <taxon>Bacillaceae</taxon>
        <taxon>Gracilibacillus</taxon>
    </lineage>
</organism>
<dbReference type="PANTHER" id="PTHR36438">
    <property type="entry name" value="IRON-SULFUR CLUSTER REPAIR PROTEIN YTFE"/>
    <property type="match status" value="1"/>
</dbReference>
<dbReference type="EMBL" id="QGTD01000013">
    <property type="protein sequence ID" value="PWU67623.1"/>
    <property type="molecule type" value="Genomic_DNA"/>
</dbReference>
<reference evidence="6 7" key="1">
    <citation type="submission" date="2018-05" db="EMBL/GenBank/DDBJ databases">
        <title>Genomic analysis of Gracilibacillus dipsosauri DD1 reveals novel features of a salt-tolerant amylase.</title>
        <authorList>
            <person name="Deutch C.E."/>
            <person name="Yang S."/>
        </authorList>
    </citation>
    <scope>NUCLEOTIDE SEQUENCE [LARGE SCALE GENOMIC DNA]</scope>
    <source>
        <strain evidence="6 7">DD1</strain>
    </source>
</reference>
<evidence type="ECO:0000256" key="2">
    <source>
        <dbReference type="ARBA" id="ARBA00022490"/>
    </source>
</evidence>
<keyword evidence="3" id="KW-0479">Metal-binding</keyword>
<dbReference type="OrthoDB" id="9797132at2"/>
<dbReference type="GO" id="GO:0046872">
    <property type="term" value="F:metal ion binding"/>
    <property type="evidence" value="ECO:0007669"/>
    <property type="project" value="UniProtKB-KW"/>
</dbReference>
<gene>
    <name evidence="6" type="primary">ric</name>
    <name evidence="6" type="ORF">DLJ74_14295</name>
</gene>
<dbReference type="RefSeq" id="WP_109984975.1">
    <property type="nucleotide sequence ID" value="NZ_QGTD01000013.1"/>
</dbReference>
<dbReference type="Pfam" id="PF01814">
    <property type="entry name" value="Hemerythrin"/>
    <property type="match status" value="1"/>
</dbReference>
<dbReference type="Proteomes" id="UP000245624">
    <property type="component" value="Unassembled WGS sequence"/>
</dbReference>
<dbReference type="GO" id="GO:0005737">
    <property type="term" value="C:cytoplasm"/>
    <property type="evidence" value="ECO:0007669"/>
    <property type="project" value="UniProtKB-SubCell"/>
</dbReference>
<dbReference type="InterPro" id="IPR038062">
    <property type="entry name" value="ScdA-like_N_sf"/>
</dbReference>
<evidence type="ECO:0000256" key="3">
    <source>
        <dbReference type="ARBA" id="ARBA00022723"/>
    </source>
</evidence>
<evidence type="ECO:0000259" key="5">
    <source>
        <dbReference type="Pfam" id="PF01814"/>
    </source>
</evidence>
<dbReference type="InterPro" id="IPR019903">
    <property type="entry name" value="RIC_family"/>
</dbReference>
<evidence type="ECO:0000313" key="6">
    <source>
        <dbReference type="EMBL" id="PWU67623.1"/>
    </source>
</evidence>
<keyword evidence="2" id="KW-0963">Cytoplasm</keyword>
<name>A0A317KWF7_9BACI</name>
<dbReference type="Gene3D" id="1.10.3910.10">
    <property type="entry name" value="SP0561-like"/>
    <property type="match status" value="1"/>
</dbReference>
<feature type="domain" description="Hemerythrin-like" evidence="5">
    <location>
        <begin position="82"/>
        <end position="220"/>
    </location>
</feature>
<dbReference type="AlphaFoldDB" id="A0A317KWF7"/>
<protein>
    <submittedName>
        <fullName evidence="6">Iron-sulfur cluster repair di-iron protein</fullName>
    </submittedName>
</protein>
<dbReference type="NCBIfam" id="TIGR03652">
    <property type="entry name" value="FeS_repair_RIC"/>
    <property type="match status" value="1"/>
</dbReference>